<sequence>MRKKLLADDRERPNRPDPTLVRYFEGSVGGGDSRRKRMYGLKSHTSHYYSNVNAASSSTTSRFNAADEAQLKEVQDQTSANTVDIHNLWVVNTLKDRVTSLLDMTNELREIVDDVSNEHIKTQKTNQKVLVSSHSSDLYFDSLDYDKSLDDRDAFVNLDFLLKTQYRITTIVGSSDGMVCLADDRSGRLFLWIQYCKTLPLPLTLPCRRHFV</sequence>
<dbReference type="AlphaFoldDB" id="A0AAV1RJ99"/>
<comment type="caution">
    <text evidence="1">The sequence shown here is derived from an EMBL/GenBank/DDBJ whole genome shotgun (WGS) entry which is preliminary data.</text>
</comment>
<dbReference type="EMBL" id="CAWUPB010000994">
    <property type="protein sequence ID" value="CAK7335813.1"/>
    <property type="molecule type" value="Genomic_DNA"/>
</dbReference>
<evidence type="ECO:0000313" key="1">
    <source>
        <dbReference type="EMBL" id="CAK7335813.1"/>
    </source>
</evidence>
<dbReference type="Proteomes" id="UP001314170">
    <property type="component" value="Unassembled WGS sequence"/>
</dbReference>
<proteinExistence type="predicted"/>
<protein>
    <submittedName>
        <fullName evidence="1">Uncharacterized protein</fullName>
    </submittedName>
</protein>
<evidence type="ECO:0000313" key="2">
    <source>
        <dbReference type="Proteomes" id="UP001314170"/>
    </source>
</evidence>
<reference evidence="1 2" key="1">
    <citation type="submission" date="2024-01" db="EMBL/GenBank/DDBJ databases">
        <authorList>
            <person name="Waweru B."/>
        </authorList>
    </citation>
    <scope>NUCLEOTIDE SEQUENCE [LARGE SCALE GENOMIC DNA]</scope>
</reference>
<keyword evidence="2" id="KW-1185">Reference proteome</keyword>
<accession>A0AAV1RJ99</accession>
<gene>
    <name evidence="1" type="ORF">DCAF_LOCUS10816</name>
</gene>
<organism evidence="1 2">
    <name type="scientific">Dovyalis caffra</name>
    <dbReference type="NCBI Taxonomy" id="77055"/>
    <lineage>
        <taxon>Eukaryota</taxon>
        <taxon>Viridiplantae</taxon>
        <taxon>Streptophyta</taxon>
        <taxon>Embryophyta</taxon>
        <taxon>Tracheophyta</taxon>
        <taxon>Spermatophyta</taxon>
        <taxon>Magnoliopsida</taxon>
        <taxon>eudicotyledons</taxon>
        <taxon>Gunneridae</taxon>
        <taxon>Pentapetalae</taxon>
        <taxon>rosids</taxon>
        <taxon>fabids</taxon>
        <taxon>Malpighiales</taxon>
        <taxon>Salicaceae</taxon>
        <taxon>Flacourtieae</taxon>
        <taxon>Dovyalis</taxon>
    </lineage>
</organism>
<name>A0AAV1RJ99_9ROSI</name>